<dbReference type="UniPathway" id="UPA00251">
    <property type="reaction ID" value="UER00316"/>
</dbReference>
<dbReference type="InterPro" id="IPR036343">
    <property type="entry name" value="GluRdtase_N_sf"/>
</dbReference>
<feature type="domain" description="Glutamyl-tRNA reductase N-terminal" evidence="9">
    <location>
        <begin position="7"/>
        <end position="155"/>
    </location>
</feature>
<evidence type="ECO:0000256" key="7">
    <source>
        <dbReference type="PIRSR" id="PIRSR000445-4"/>
    </source>
</evidence>
<feature type="site" description="Important for activity" evidence="4 7">
    <location>
        <position position="98"/>
    </location>
</feature>
<dbReference type="PIRSF" id="PIRSF000445">
    <property type="entry name" value="4pyrrol_synth_GluRdtase"/>
    <property type="match status" value="1"/>
</dbReference>
<dbReference type="GO" id="GO:0050661">
    <property type="term" value="F:NADP binding"/>
    <property type="evidence" value="ECO:0007669"/>
    <property type="project" value="InterPro"/>
</dbReference>
<keyword evidence="1 4" id="KW-0521">NADP</keyword>
<sequence>MKILNCISLNYKQIKLDIRKSFAFDDNVKLNIMKQLTLGDKITQCILLCTCNRTEVYFDGSKKYFDYVIKVLSQYSNVSKDAIKKYAMFFENEKATFHLFKVTSGIDSMVMGEDEILSQTRSAYMFSKNNNFTSYEFNMIFQKSFECAKIIKNETPLSTTSISVATLVGNVVSKLGDNTNVLVIGASGKIGTTVVKNLLSHKNINVKITMREHNKQLSTVDDNIEVVPYNDRYNYINNSDCIVSATKSPHYTITKYDVDNSDIKAKSRLLIDLAVPPDIDSELDGYNGFSILNIDHFEEIANYNNKIKESSVESALKIIGEEIDELKKDIIFHSFLPKMKNMDDKEKKVIYKMKSNLSSKSFEEFISVYEKES</sequence>
<name>A0A4P8XWP0_9FIRM</name>
<dbReference type="EMBL" id="CP039381">
    <property type="protein sequence ID" value="QCT07566.1"/>
    <property type="molecule type" value="Genomic_DNA"/>
</dbReference>
<comment type="domain">
    <text evidence="4">Possesses an unusual extended V-shaped dimeric structure with each monomer consisting of three distinct domains arranged along a curved 'spinal' alpha-helix. The N-terminal catalytic domain specifically recognizes the glutamate moiety of the substrate. The second domain is the NADPH-binding domain, and the third C-terminal domain is responsible for dimerization.</text>
</comment>
<evidence type="ECO:0000256" key="3">
    <source>
        <dbReference type="ARBA" id="ARBA00023244"/>
    </source>
</evidence>
<dbReference type="Gene3D" id="3.30.460.30">
    <property type="entry name" value="Glutamyl-tRNA reductase, N-terminal domain"/>
    <property type="match status" value="1"/>
</dbReference>
<evidence type="ECO:0000256" key="4">
    <source>
        <dbReference type="HAMAP-Rule" id="MF_00087"/>
    </source>
</evidence>
<dbReference type="OrthoDB" id="110209at2"/>
<evidence type="ECO:0000313" key="10">
    <source>
        <dbReference type="EMBL" id="QCT07566.1"/>
    </source>
</evidence>
<dbReference type="KEGG" id="ruj:E5Z56_09445"/>
<dbReference type="InterPro" id="IPR015895">
    <property type="entry name" value="4pyrrol_synth_GluRdtase_N"/>
</dbReference>
<keyword evidence="11" id="KW-1185">Reference proteome</keyword>
<dbReference type="PANTHER" id="PTHR43013">
    <property type="entry name" value="GLUTAMYL-TRNA REDUCTASE"/>
    <property type="match status" value="1"/>
</dbReference>
<dbReference type="Pfam" id="PF05201">
    <property type="entry name" value="GlutR_N"/>
    <property type="match status" value="1"/>
</dbReference>
<dbReference type="Gene3D" id="3.40.50.720">
    <property type="entry name" value="NAD(P)-binding Rossmann-like Domain"/>
    <property type="match status" value="1"/>
</dbReference>
<dbReference type="GO" id="GO:0008883">
    <property type="term" value="F:glutamyl-tRNA reductase activity"/>
    <property type="evidence" value="ECO:0007669"/>
    <property type="project" value="UniProtKB-UniRule"/>
</dbReference>
<comment type="function">
    <text evidence="4">Catalyzes the NADPH-dependent reduction of glutamyl-tRNA(Glu) to glutamate 1-semialdehyde (GSA).</text>
</comment>
<comment type="caution">
    <text evidence="4">Lacks conserved residue(s) required for the propagation of feature annotation.</text>
</comment>
<evidence type="ECO:0000256" key="2">
    <source>
        <dbReference type="ARBA" id="ARBA00023002"/>
    </source>
</evidence>
<reference evidence="10 11" key="1">
    <citation type="submission" date="2019-04" db="EMBL/GenBank/DDBJ databases">
        <authorList>
            <person name="Embree M."/>
            <person name="Gaffney J.R."/>
        </authorList>
    </citation>
    <scope>NUCLEOTIDE SEQUENCE [LARGE SCALE GENOMIC DNA]</scope>
    <source>
        <strain evidence="10 11">JE7A12</strain>
    </source>
</reference>
<dbReference type="AlphaFoldDB" id="A0A4P8XWP0"/>
<comment type="miscellaneous">
    <text evidence="4">During catalysis, the active site Cys acts as a nucleophile attacking the alpha-carbonyl group of tRNA-bound glutamate with the formation of a thioester intermediate between enzyme and glutamate, and the concomitant release of tRNA(Glu). The thioester intermediate is finally reduced by direct hydride transfer from NADPH, to form the product GSA.</text>
</comment>
<feature type="binding site" evidence="4 6">
    <location>
        <position position="108"/>
    </location>
    <ligand>
        <name>substrate</name>
    </ligand>
</feature>
<dbReference type="GO" id="GO:0019353">
    <property type="term" value="P:protoporphyrinogen IX biosynthetic process from glutamate"/>
    <property type="evidence" value="ECO:0007669"/>
    <property type="project" value="TreeGrafter"/>
</dbReference>
<evidence type="ECO:0000313" key="11">
    <source>
        <dbReference type="Proteomes" id="UP000301475"/>
    </source>
</evidence>
<comment type="subunit">
    <text evidence="4">Homodimer.</text>
</comment>
<proteinExistence type="inferred from homology"/>
<dbReference type="SUPFAM" id="SSF69742">
    <property type="entry name" value="Glutamyl tRNA-reductase catalytic, N-terminal domain"/>
    <property type="match status" value="1"/>
</dbReference>
<dbReference type="Pfam" id="PF01488">
    <property type="entry name" value="Shikimate_DH"/>
    <property type="match status" value="1"/>
</dbReference>
<dbReference type="Proteomes" id="UP000301475">
    <property type="component" value="Chromosome"/>
</dbReference>
<gene>
    <name evidence="4 10" type="primary">hemA</name>
    <name evidence="10" type="ORF">E5Z56_09445</name>
</gene>
<evidence type="ECO:0000256" key="1">
    <source>
        <dbReference type="ARBA" id="ARBA00022857"/>
    </source>
</evidence>
<dbReference type="InterPro" id="IPR036291">
    <property type="entry name" value="NAD(P)-bd_dom_sf"/>
</dbReference>
<feature type="binding site" evidence="4 6">
    <location>
        <begin position="113"/>
        <end position="115"/>
    </location>
    <ligand>
        <name>substrate</name>
    </ligand>
</feature>
<dbReference type="SUPFAM" id="SSF51735">
    <property type="entry name" value="NAD(P)-binding Rossmann-fold domains"/>
    <property type="match status" value="1"/>
</dbReference>
<dbReference type="PANTHER" id="PTHR43013:SF1">
    <property type="entry name" value="GLUTAMYL-TRNA REDUCTASE"/>
    <property type="match status" value="1"/>
</dbReference>
<dbReference type="FunFam" id="3.30.460.30:FF:000001">
    <property type="entry name" value="Glutamyl-tRNA reductase"/>
    <property type="match status" value="1"/>
</dbReference>
<evidence type="ECO:0000256" key="5">
    <source>
        <dbReference type="PIRSR" id="PIRSR000445-1"/>
    </source>
</evidence>
<dbReference type="InterPro" id="IPR006151">
    <property type="entry name" value="Shikm_DH/Glu-tRNA_Rdtase"/>
</dbReference>
<accession>A0A4P8XWP0</accession>
<dbReference type="InterPro" id="IPR000343">
    <property type="entry name" value="4pyrrol_synth_GluRdtase"/>
</dbReference>
<evidence type="ECO:0000259" key="9">
    <source>
        <dbReference type="Pfam" id="PF05201"/>
    </source>
</evidence>
<dbReference type="EC" id="1.2.1.70" evidence="4"/>
<evidence type="ECO:0000256" key="6">
    <source>
        <dbReference type="PIRSR" id="PIRSR000445-2"/>
    </source>
</evidence>
<keyword evidence="3 4" id="KW-0627">Porphyrin biosynthesis</keyword>
<protein>
    <recommendedName>
        <fullName evidence="4">Glutamyl-tRNA reductase</fullName>
        <shortName evidence="4">GluTR</shortName>
        <ecNumber evidence="4">1.2.1.70</ecNumber>
    </recommendedName>
</protein>
<comment type="similarity">
    <text evidence="4">Belongs to the glutamyl-tRNA reductase family.</text>
</comment>
<comment type="pathway">
    <text evidence="4">Porphyrin-containing compound metabolism; protoporphyrin-IX biosynthesis; 5-aminolevulinate from L-glutamyl-tRNA(Glu): step 1/2.</text>
</comment>
<organism evidence="10 11">
    <name type="scientific">Ruminococcus bovis</name>
    <dbReference type="NCBI Taxonomy" id="2564099"/>
    <lineage>
        <taxon>Bacteria</taxon>
        <taxon>Bacillati</taxon>
        <taxon>Bacillota</taxon>
        <taxon>Clostridia</taxon>
        <taxon>Eubacteriales</taxon>
        <taxon>Oscillospiraceae</taxon>
        <taxon>Ruminococcus</taxon>
    </lineage>
</organism>
<feature type="binding site" evidence="4 6">
    <location>
        <position position="119"/>
    </location>
    <ligand>
        <name>substrate</name>
    </ligand>
</feature>
<feature type="binding site" evidence="4 6">
    <location>
        <begin position="50"/>
        <end position="53"/>
    </location>
    <ligand>
        <name>substrate</name>
    </ligand>
</feature>
<feature type="domain" description="Quinate/shikimate 5-dehydrogenase/glutamyl-tRNA reductase" evidence="8">
    <location>
        <begin position="177"/>
        <end position="300"/>
    </location>
</feature>
<keyword evidence="2 4" id="KW-0560">Oxidoreductase</keyword>
<feature type="active site" description="Nucleophile" evidence="4 5">
    <location>
        <position position="51"/>
    </location>
</feature>
<comment type="catalytic activity">
    <reaction evidence="4">
        <text>(S)-4-amino-5-oxopentanoate + tRNA(Glu) + NADP(+) = L-glutamyl-tRNA(Glu) + NADPH + H(+)</text>
        <dbReference type="Rhea" id="RHEA:12344"/>
        <dbReference type="Rhea" id="RHEA-COMP:9663"/>
        <dbReference type="Rhea" id="RHEA-COMP:9680"/>
        <dbReference type="ChEBI" id="CHEBI:15378"/>
        <dbReference type="ChEBI" id="CHEBI:57501"/>
        <dbReference type="ChEBI" id="CHEBI:57783"/>
        <dbReference type="ChEBI" id="CHEBI:58349"/>
        <dbReference type="ChEBI" id="CHEBI:78442"/>
        <dbReference type="ChEBI" id="CHEBI:78520"/>
        <dbReference type="EC" id="1.2.1.70"/>
    </reaction>
</comment>
<evidence type="ECO:0000259" key="8">
    <source>
        <dbReference type="Pfam" id="PF01488"/>
    </source>
</evidence>
<dbReference type="HAMAP" id="MF_00087">
    <property type="entry name" value="Glu_tRNA_reductase"/>
    <property type="match status" value="1"/>
</dbReference>
<dbReference type="NCBIfam" id="TIGR01035">
    <property type="entry name" value="hemA"/>
    <property type="match status" value="1"/>
</dbReference>